<evidence type="ECO:0000313" key="3">
    <source>
        <dbReference type="Proteomes" id="UP000593564"/>
    </source>
</evidence>
<feature type="region of interest" description="Disordered" evidence="1">
    <location>
        <begin position="156"/>
        <end position="175"/>
    </location>
</feature>
<dbReference type="PANTHER" id="PTHR44749">
    <property type="entry name" value="SUPPRESSOR OF RPS4-RLD 1"/>
    <property type="match status" value="1"/>
</dbReference>
<name>A0A7J7I9K0_CAMSI</name>
<proteinExistence type="predicted"/>
<evidence type="ECO:0000313" key="2">
    <source>
        <dbReference type="EMBL" id="KAF5961196.1"/>
    </source>
</evidence>
<organism evidence="2 3">
    <name type="scientific">Camellia sinensis</name>
    <name type="common">Tea plant</name>
    <name type="synonym">Thea sinensis</name>
    <dbReference type="NCBI Taxonomy" id="4442"/>
    <lineage>
        <taxon>Eukaryota</taxon>
        <taxon>Viridiplantae</taxon>
        <taxon>Streptophyta</taxon>
        <taxon>Embryophyta</taxon>
        <taxon>Tracheophyta</taxon>
        <taxon>Spermatophyta</taxon>
        <taxon>Magnoliopsida</taxon>
        <taxon>eudicotyledons</taxon>
        <taxon>Gunneridae</taxon>
        <taxon>Pentapetalae</taxon>
        <taxon>asterids</taxon>
        <taxon>Ericales</taxon>
        <taxon>Theaceae</taxon>
        <taxon>Camellia</taxon>
    </lineage>
</organism>
<dbReference type="Proteomes" id="UP000593564">
    <property type="component" value="Unassembled WGS sequence"/>
</dbReference>
<dbReference type="InterPro" id="IPR044650">
    <property type="entry name" value="SRFR1-like"/>
</dbReference>
<dbReference type="EMBL" id="JACBKZ010000001">
    <property type="protein sequence ID" value="KAF5961196.1"/>
    <property type="molecule type" value="Genomic_DNA"/>
</dbReference>
<gene>
    <name evidence="2" type="ORF">HYC85_002405</name>
</gene>
<protein>
    <submittedName>
        <fullName evidence="2">Uncharacterized protein</fullName>
    </submittedName>
</protein>
<keyword evidence="3" id="KW-1185">Reference proteome</keyword>
<reference evidence="2 3" key="2">
    <citation type="submission" date="2020-07" db="EMBL/GenBank/DDBJ databases">
        <title>Genome assembly of wild tea tree DASZ reveals pedigree and selection history of tea varieties.</title>
        <authorList>
            <person name="Zhang W."/>
        </authorList>
    </citation>
    <scope>NUCLEOTIDE SEQUENCE [LARGE SCALE GENOMIC DNA]</scope>
    <source>
        <strain evidence="3">cv. G240</strain>
        <tissue evidence="2">Leaf</tissue>
    </source>
</reference>
<reference evidence="3" key="1">
    <citation type="journal article" date="2020" name="Nat. Commun.">
        <title>Genome assembly of wild tea tree DASZ reveals pedigree and selection history of tea varieties.</title>
        <authorList>
            <person name="Zhang W."/>
            <person name="Zhang Y."/>
            <person name="Qiu H."/>
            <person name="Guo Y."/>
            <person name="Wan H."/>
            <person name="Zhang X."/>
            <person name="Scossa F."/>
            <person name="Alseekh S."/>
            <person name="Zhang Q."/>
            <person name="Wang P."/>
            <person name="Xu L."/>
            <person name="Schmidt M.H."/>
            <person name="Jia X."/>
            <person name="Li D."/>
            <person name="Zhu A."/>
            <person name="Guo F."/>
            <person name="Chen W."/>
            <person name="Ni D."/>
            <person name="Usadel B."/>
            <person name="Fernie A.R."/>
            <person name="Wen W."/>
        </authorList>
    </citation>
    <scope>NUCLEOTIDE SEQUENCE [LARGE SCALE GENOMIC DNA]</scope>
    <source>
        <strain evidence="3">cv. G240</strain>
    </source>
</reference>
<evidence type="ECO:0000256" key="1">
    <source>
        <dbReference type="SAM" id="MobiDB-lite"/>
    </source>
</evidence>
<accession>A0A7J7I9K0</accession>
<dbReference type="GO" id="GO:0045892">
    <property type="term" value="P:negative regulation of DNA-templated transcription"/>
    <property type="evidence" value="ECO:0007669"/>
    <property type="project" value="InterPro"/>
</dbReference>
<dbReference type="PANTHER" id="PTHR44749:SF1">
    <property type="entry name" value="TETRATRICOPEPTIDE-LIKE HELICAL DOMAIN-CONTAINING PROTEIN"/>
    <property type="match status" value="1"/>
</dbReference>
<feature type="compositionally biased region" description="Basic residues" evidence="1">
    <location>
        <begin position="163"/>
        <end position="174"/>
    </location>
</feature>
<dbReference type="AlphaFoldDB" id="A0A7J7I9K0"/>
<sequence length="385" mass="43376">MFVSLARRMISGVMLFGAKAEGWFSYFLMKKEIALYTASKISSEFCWFDINGDIEPLFKEYWCKRLHPKNVCEKVYRQPPLRESLKKGKLRKQDISATKQKTAVILIRAADLIGKKIQYSCSGFLPNKRQHRMAGLAAIEIAQKVSKAWRSLQAEWKSPNRSTSKHGKRARRKEKINILSQNRGGACCSTSSSSEPSTSYGIVEDRSSGRPMMSWHDVYSLAVKWRQISEPCDPVVWVNKLRGDNVIDLSDDGKLQDALCNAYCGESYGSTDFSVLENVRDAILRLTYYWYNFMPLSRGSAAIGFIVLLGLFLAANMEFTGSIPQGLQVDWEAILTLDPNSFVDSVKSWLYPSLKVTTSWKDYPDVASTFETTGSVVAALSSYSD</sequence>
<comment type="caution">
    <text evidence="2">The sequence shown here is derived from an EMBL/GenBank/DDBJ whole genome shotgun (WGS) entry which is preliminary data.</text>
</comment>